<proteinExistence type="predicted"/>
<organism evidence="1">
    <name type="scientific">freshwater metagenome</name>
    <dbReference type="NCBI Taxonomy" id="449393"/>
    <lineage>
        <taxon>unclassified sequences</taxon>
        <taxon>metagenomes</taxon>
        <taxon>ecological metagenomes</taxon>
    </lineage>
</organism>
<evidence type="ECO:0000313" key="3">
    <source>
        <dbReference type="EMBL" id="CAB4922100.1"/>
    </source>
</evidence>
<protein>
    <submittedName>
        <fullName evidence="1">Unannotated protein</fullName>
    </submittedName>
</protein>
<sequence length="108" mass="11968">MKSCPTCNSSDGIREIIYGMPDGPVDEDRYAIGGCCVSDNDPTLKCIECGWKGEFKKSTYDEKKVIHMVKLESTEGMSDSDIDEYAKKLWGKLTNDGKGWNDNGDSKS</sequence>
<dbReference type="AlphaFoldDB" id="A0A6J6L0U7"/>
<evidence type="ECO:0000313" key="1">
    <source>
        <dbReference type="EMBL" id="CAB4655607.1"/>
    </source>
</evidence>
<gene>
    <name evidence="1" type="ORF">UFOPK2289_00089</name>
    <name evidence="2" type="ORF">UFOPK3346_00588</name>
    <name evidence="3" type="ORF">UFOPK3670_00731</name>
    <name evidence="4" type="ORF">UFOPK4308_00797</name>
</gene>
<dbReference type="EMBL" id="CAFBLE010000004">
    <property type="protein sequence ID" value="CAB4863226.1"/>
    <property type="molecule type" value="Genomic_DNA"/>
</dbReference>
<accession>A0A6J6L0U7</accession>
<name>A0A6J6L0U7_9ZZZZ</name>
<evidence type="ECO:0000313" key="2">
    <source>
        <dbReference type="EMBL" id="CAB4863226.1"/>
    </source>
</evidence>
<reference evidence="1" key="1">
    <citation type="submission" date="2020-05" db="EMBL/GenBank/DDBJ databases">
        <authorList>
            <person name="Chiriac C."/>
            <person name="Salcher M."/>
            <person name="Ghai R."/>
            <person name="Kavagutti S V."/>
        </authorList>
    </citation>
    <scope>NUCLEOTIDE SEQUENCE</scope>
</reference>
<dbReference type="EMBL" id="CAFBMV010000004">
    <property type="protein sequence ID" value="CAB4922100.1"/>
    <property type="molecule type" value="Genomic_DNA"/>
</dbReference>
<dbReference type="EMBL" id="CAFBQL010000004">
    <property type="protein sequence ID" value="CAB5058082.1"/>
    <property type="molecule type" value="Genomic_DNA"/>
</dbReference>
<dbReference type="EMBL" id="CAEZWT010000002">
    <property type="protein sequence ID" value="CAB4655607.1"/>
    <property type="molecule type" value="Genomic_DNA"/>
</dbReference>
<evidence type="ECO:0000313" key="4">
    <source>
        <dbReference type="EMBL" id="CAB5058082.1"/>
    </source>
</evidence>